<reference evidence="2 3" key="1">
    <citation type="submission" date="2021-06" db="EMBL/GenBank/DDBJ databases">
        <authorList>
            <person name="Palmer J.M."/>
        </authorList>
    </citation>
    <scope>NUCLEOTIDE SEQUENCE [LARGE SCALE GENOMIC DNA]</scope>
    <source>
        <strain evidence="2 3">XR_2019</strain>
        <tissue evidence="2">Muscle</tissue>
    </source>
</reference>
<dbReference type="Pfam" id="PF12372">
    <property type="entry name" value="Htt_N-HEAT"/>
    <property type="match status" value="1"/>
</dbReference>
<feature type="region of interest" description="Disordered" evidence="1">
    <location>
        <begin position="1"/>
        <end position="51"/>
    </location>
</feature>
<evidence type="ECO:0000313" key="3">
    <source>
        <dbReference type="Proteomes" id="UP001444071"/>
    </source>
</evidence>
<gene>
    <name evidence="2" type="ORF">XENORESO_004135</name>
</gene>
<feature type="non-terminal residue" evidence="2">
    <location>
        <position position="1"/>
    </location>
</feature>
<protein>
    <submittedName>
        <fullName evidence="2">Uncharacterized protein</fullName>
    </submittedName>
</protein>
<proteinExistence type="predicted"/>
<dbReference type="EMBL" id="JAHRIM010081791">
    <property type="protein sequence ID" value="MEQ2275488.1"/>
    <property type="molecule type" value="Genomic_DNA"/>
</dbReference>
<dbReference type="InterPro" id="IPR024613">
    <property type="entry name" value="Huntingtin_N_HEAT_rpt-2"/>
</dbReference>
<accession>A0ABV0X2Z2</accession>
<name>A0ABV0X2Z2_9TELE</name>
<dbReference type="Proteomes" id="UP001444071">
    <property type="component" value="Unassembled WGS sequence"/>
</dbReference>
<dbReference type="PANTHER" id="PTHR10170">
    <property type="entry name" value="HUNTINGTON DISEASE PROTEIN"/>
    <property type="match status" value="1"/>
</dbReference>
<sequence>AALPSLSNTPSLSPIRRKGKEKETTETNAAPMSPKKSNEINTGRQADSTASAAVNKSITLGSFCHLPPYLRLYDVLKATHANYKVRAPVLLKQSSAHLLMGSKGY</sequence>
<dbReference type="PANTHER" id="PTHR10170:SF10">
    <property type="entry name" value="HUNTINGTIN"/>
    <property type="match status" value="1"/>
</dbReference>
<feature type="compositionally biased region" description="Polar residues" evidence="1">
    <location>
        <begin position="39"/>
        <end position="51"/>
    </location>
</feature>
<comment type="caution">
    <text evidence="2">The sequence shown here is derived from an EMBL/GenBank/DDBJ whole genome shotgun (WGS) entry which is preliminary data.</text>
</comment>
<dbReference type="InterPro" id="IPR028426">
    <property type="entry name" value="Huntingtin_fam"/>
</dbReference>
<keyword evidence="3" id="KW-1185">Reference proteome</keyword>
<feature type="compositionally biased region" description="Low complexity" evidence="1">
    <location>
        <begin position="1"/>
        <end position="14"/>
    </location>
</feature>
<evidence type="ECO:0000256" key="1">
    <source>
        <dbReference type="SAM" id="MobiDB-lite"/>
    </source>
</evidence>
<evidence type="ECO:0000313" key="2">
    <source>
        <dbReference type="EMBL" id="MEQ2275488.1"/>
    </source>
</evidence>
<organism evidence="2 3">
    <name type="scientific">Xenotaenia resolanae</name>
    <dbReference type="NCBI Taxonomy" id="208358"/>
    <lineage>
        <taxon>Eukaryota</taxon>
        <taxon>Metazoa</taxon>
        <taxon>Chordata</taxon>
        <taxon>Craniata</taxon>
        <taxon>Vertebrata</taxon>
        <taxon>Euteleostomi</taxon>
        <taxon>Actinopterygii</taxon>
        <taxon>Neopterygii</taxon>
        <taxon>Teleostei</taxon>
        <taxon>Neoteleostei</taxon>
        <taxon>Acanthomorphata</taxon>
        <taxon>Ovalentaria</taxon>
        <taxon>Atherinomorphae</taxon>
        <taxon>Cyprinodontiformes</taxon>
        <taxon>Goodeidae</taxon>
        <taxon>Xenotaenia</taxon>
    </lineage>
</organism>